<protein>
    <recommendedName>
        <fullName evidence="6">Carboxypeptidase regulatory-like domain-containing protein</fullName>
    </recommendedName>
</protein>
<dbReference type="OrthoDB" id="161476at2"/>
<name>D1C2F7_SPHTD</name>
<accession>D1C2F7</accession>
<dbReference type="EMBL" id="CP001823">
    <property type="protein sequence ID" value="ACZ38424.1"/>
    <property type="molecule type" value="Genomic_DNA"/>
</dbReference>
<dbReference type="InterPro" id="IPR013784">
    <property type="entry name" value="Carb-bd-like_fold"/>
</dbReference>
<sequence>MTLRRSLVTLLVALALMIPFTALAEDATPDTTGGAATPAAAPAATGDGVISGTVTNGTPGGGSVGGLEVKLTRYQEMQPTDEYTTTTGEDGSFRFENLPVNEGEGFIAAVTYQGYDYFSPLLLLTEEPQATADLTVYEPTDDPSVIEIASRGVIIAGANSEVGALEIFEIISLDNSSDRAYVGQDGTVLRIPLPPGATQIIQQPQSGFNFGQLRFEDGHLITTGIITPGSHDAMFAYLVPYEGTKATLEIGTAQPTDGLSVLIENDTYNISSPSMQDAGTANIAGTMYRVISAEQPVVGDVIAVTVDGLPRPGSSDSDRGPLYAGIAAVVGLAVAGGLTVQAVRRRRQPAPAVAGDAARDLPDDPEGLEAERLELAAELNRLEEERARGEIDEETYQEERAEILEELRAISRRMRGLEDSGA</sequence>
<keyword evidence="3" id="KW-0732">Signal</keyword>
<dbReference type="GO" id="GO:0030246">
    <property type="term" value="F:carbohydrate binding"/>
    <property type="evidence" value="ECO:0007669"/>
    <property type="project" value="InterPro"/>
</dbReference>
<proteinExistence type="predicted"/>
<evidence type="ECO:0000256" key="2">
    <source>
        <dbReference type="SAM" id="MobiDB-lite"/>
    </source>
</evidence>
<evidence type="ECO:0000313" key="5">
    <source>
        <dbReference type="Proteomes" id="UP000002027"/>
    </source>
</evidence>
<gene>
    <name evidence="4" type="ordered locus">Sthe_0988</name>
</gene>
<dbReference type="InParanoid" id="D1C2F7"/>
<feature type="region of interest" description="Disordered" evidence="2">
    <location>
        <begin position="30"/>
        <end position="66"/>
    </location>
</feature>
<reference evidence="5" key="1">
    <citation type="submission" date="2009-11" db="EMBL/GenBank/DDBJ databases">
        <title>The complete chromosome 1 of Sphaerobacter thermophilus DSM 20745.</title>
        <authorList>
            <person name="Lucas S."/>
            <person name="Copeland A."/>
            <person name="Lapidus A."/>
            <person name="Glavina del Rio T."/>
            <person name="Dalin E."/>
            <person name="Tice H."/>
            <person name="Bruce D."/>
            <person name="Goodwin L."/>
            <person name="Pitluck S."/>
            <person name="Kyrpides N."/>
            <person name="Mavromatis K."/>
            <person name="Ivanova N."/>
            <person name="Mikhailova N."/>
            <person name="LaButti K.M."/>
            <person name="Clum A."/>
            <person name="Sun H.I."/>
            <person name="Brettin T."/>
            <person name="Detter J.C."/>
            <person name="Han C."/>
            <person name="Larimer F."/>
            <person name="Land M."/>
            <person name="Hauser L."/>
            <person name="Markowitz V."/>
            <person name="Cheng J.F."/>
            <person name="Hugenholtz P."/>
            <person name="Woyke T."/>
            <person name="Wu D."/>
            <person name="Steenblock K."/>
            <person name="Schneider S."/>
            <person name="Pukall R."/>
            <person name="Goeker M."/>
            <person name="Klenk H.P."/>
            <person name="Eisen J.A."/>
        </authorList>
    </citation>
    <scope>NUCLEOTIDE SEQUENCE [LARGE SCALE GENOMIC DNA]</scope>
    <source>
        <strain evidence="5">ATCC 49802 / DSM 20745 / S 6022</strain>
    </source>
</reference>
<feature type="signal peptide" evidence="3">
    <location>
        <begin position="1"/>
        <end position="24"/>
    </location>
</feature>
<organism evidence="4 5">
    <name type="scientific">Sphaerobacter thermophilus (strain ATCC 49802 / DSM 20745 / KCCM 41009 / NCIMB 13125 / S 6022)</name>
    <dbReference type="NCBI Taxonomy" id="479434"/>
    <lineage>
        <taxon>Bacteria</taxon>
        <taxon>Pseudomonadati</taxon>
        <taxon>Thermomicrobiota</taxon>
        <taxon>Thermomicrobia</taxon>
        <taxon>Sphaerobacterales</taxon>
        <taxon>Sphaerobacterineae</taxon>
        <taxon>Sphaerobacteraceae</taxon>
        <taxon>Sphaerobacter</taxon>
    </lineage>
</organism>
<feature type="coiled-coil region" evidence="1">
    <location>
        <begin position="365"/>
        <end position="420"/>
    </location>
</feature>
<dbReference type="SUPFAM" id="SSF49452">
    <property type="entry name" value="Starch-binding domain-like"/>
    <property type="match status" value="1"/>
</dbReference>
<evidence type="ECO:0000313" key="4">
    <source>
        <dbReference type="EMBL" id="ACZ38424.1"/>
    </source>
</evidence>
<dbReference type="STRING" id="479434.Sthe_0988"/>
<dbReference type="eggNOG" id="COG2010">
    <property type="taxonomic scope" value="Bacteria"/>
</dbReference>
<evidence type="ECO:0000256" key="1">
    <source>
        <dbReference type="SAM" id="Coils"/>
    </source>
</evidence>
<feature type="compositionally biased region" description="Low complexity" evidence="2">
    <location>
        <begin position="30"/>
        <end position="57"/>
    </location>
</feature>
<evidence type="ECO:0000256" key="3">
    <source>
        <dbReference type="SAM" id="SignalP"/>
    </source>
</evidence>
<dbReference type="KEGG" id="sti:Sthe_0988"/>
<evidence type="ECO:0008006" key="6">
    <source>
        <dbReference type="Google" id="ProtNLM"/>
    </source>
</evidence>
<dbReference type="AlphaFoldDB" id="D1C2F7"/>
<feature type="chain" id="PRO_5003021439" description="Carboxypeptidase regulatory-like domain-containing protein" evidence="3">
    <location>
        <begin position="25"/>
        <end position="422"/>
    </location>
</feature>
<keyword evidence="1" id="KW-0175">Coiled coil</keyword>
<dbReference type="Proteomes" id="UP000002027">
    <property type="component" value="Chromosome 1"/>
</dbReference>
<dbReference type="RefSeq" id="WP_012871471.1">
    <property type="nucleotide sequence ID" value="NC_013523.1"/>
</dbReference>
<reference evidence="4 5" key="2">
    <citation type="journal article" date="2010" name="Stand. Genomic Sci.">
        <title>Complete genome sequence of Desulfohalobium retbaense type strain (HR(100)).</title>
        <authorList>
            <person name="Spring S."/>
            <person name="Nolan M."/>
            <person name="Lapidus A."/>
            <person name="Glavina Del Rio T."/>
            <person name="Copeland A."/>
            <person name="Tice H."/>
            <person name="Cheng J.F."/>
            <person name="Lucas S."/>
            <person name="Land M."/>
            <person name="Chen F."/>
            <person name="Bruce D."/>
            <person name="Goodwin L."/>
            <person name="Pitluck S."/>
            <person name="Ivanova N."/>
            <person name="Mavromatis K."/>
            <person name="Mikhailova N."/>
            <person name="Pati A."/>
            <person name="Chen A."/>
            <person name="Palaniappan K."/>
            <person name="Hauser L."/>
            <person name="Chang Y.J."/>
            <person name="Jeffries C.D."/>
            <person name="Munk C."/>
            <person name="Kiss H."/>
            <person name="Chain P."/>
            <person name="Han C."/>
            <person name="Brettin T."/>
            <person name="Detter J.C."/>
            <person name="Schuler E."/>
            <person name="Goker M."/>
            <person name="Rohde M."/>
            <person name="Bristow J."/>
            <person name="Eisen J.A."/>
            <person name="Markowitz V."/>
            <person name="Hugenholtz P."/>
            <person name="Kyrpides N.C."/>
            <person name="Klenk H.P."/>
        </authorList>
    </citation>
    <scope>NUCLEOTIDE SEQUENCE [LARGE SCALE GENOMIC DNA]</scope>
    <source>
        <strain evidence="5">ATCC 49802 / DSM 20745 / S 6022</strain>
    </source>
</reference>
<keyword evidence="5" id="KW-1185">Reference proteome</keyword>
<dbReference type="HOGENOM" id="CLU_703853_0_0_0"/>